<dbReference type="InterPro" id="IPR052560">
    <property type="entry name" value="RdDP_mobile_element"/>
</dbReference>
<dbReference type="PANTHER" id="PTHR36688:SF1">
    <property type="entry name" value="ENDONUCLEASE_EXONUCLEASE_PHOSPHATASE DOMAIN-CONTAINING PROTEIN"/>
    <property type="match status" value="1"/>
</dbReference>
<organism evidence="2">
    <name type="scientific">Phallusia mammillata</name>
    <dbReference type="NCBI Taxonomy" id="59560"/>
    <lineage>
        <taxon>Eukaryota</taxon>
        <taxon>Metazoa</taxon>
        <taxon>Chordata</taxon>
        <taxon>Tunicata</taxon>
        <taxon>Ascidiacea</taxon>
        <taxon>Phlebobranchia</taxon>
        <taxon>Ascidiidae</taxon>
        <taxon>Phallusia</taxon>
    </lineage>
</organism>
<reference evidence="2" key="1">
    <citation type="submission" date="2020-04" db="EMBL/GenBank/DDBJ databases">
        <authorList>
            <person name="Neveu A P."/>
        </authorList>
    </citation>
    <scope>NUCLEOTIDE SEQUENCE</scope>
    <source>
        <tissue evidence="2">Whole embryo</tissue>
    </source>
</reference>
<dbReference type="PANTHER" id="PTHR36688">
    <property type="entry name" value="ENDO/EXONUCLEASE/PHOSPHATASE DOMAIN-CONTAINING PROTEIN"/>
    <property type="match status" value="1"/>
</dbReference>
<dbReference type="InterPro" id="IPR043502">
    <property type="entry name" value="DNA/RNA_pol_sf"/>
</dbReference>
<protein>
    <submittedName>
        <fullName evidence="2">Reverse transcriptase</fullName>
    </submittedName>
</protein>
<dbReference type="CDD" id="cd01650">
    <property type="entry name" value="RT_nLTR_like"/>
    <property type="match status" value="1"/>
</dbReference>
<keyword evidence="2" id="KW-0695">RNA-directed DNA polymerase</keyword>
<evidence type="ECO:0000259" key="1">
    <source>
        <dbReference type="PROSITE" id="PS50878"/>
    </source>
</evidence>
<dbReference type="PROSITE" id="PS50878">
    <property type="entry name" value="RT_POL"/>
    <property type="match status" value="1"/>
</dbReference>
<sequence>MMLYKEMKQNAGSNVAQNKNVRVPADNLQSPAGSKNKLGSIEFRNQTKILSLNIEGSSMPKCEYLGKILQQHRVDIALLQETHATATSPESKTRIPGYTLISKVCHDKYGICTYARNPSEVTELQSVLTSNNTHRSAVKIKELTVVNLYKPPNKEWPNPPLPSFPHPTVYIGDFNSHNTDWGYNENDKAGEQLGQWINDTNLHLLYDPKTHGTFHSSRWNKDYSTDLCLVSKNDNLDPLPASTEILPSFPHSQHRPIITTVGLKIPIINSLPKNRWNFEQANWENFAKAVDQTCIHIPPSAQTIPRFHKLVLKSARRYIPRGRRKKYVPCWSKESEALFKAYEETNDNNTADQLLSSLNKDRRNRWISTVENLDFKHSSRKAWALLHKLDLNSTSKPKTAAPISANQIAKEIKQRGHHKPNHTFEKSVRKEYQQLYRTYTEDSNLSSHILMSELKESLKQTKASKAAGIDGIYPEMLKHLGNNSLQWLRTALTDIIQTGKLPKDWKIAKVIAILKPGKDPTNPSSYRPISLLCCTYKVLERIILARITPLVEPFLPSEQSGFRKHRCTSEQVLALTSHIETGYELKNTTGAIFVDLSAAYDTVWHDGLLLKLAKIIKCRTMLRIISKMTGTRRFYTCVGSDTSKTFKIKNGVPQGSVLAPTLFNVYIRDMPKTKCLKFGYADDWALTYQGNCLTTIQNQLTADLTTLQEYFTTWYLQMNTTKTVTTLFHLDNHRANQQLNITIDGKQLPTDPNPKYLGITLDRTLNYRQHLEKLSNKIKTRNSLINKLAATRWGASQSVLRTSALALCYSAAEYCASTWERSTHTKKLDIQLNRTMRIISGTLKSTPITWLPTMSAIPPPHLRRRASAMKMIQNLQTLPEEIPLTKIIRQAPKTRRLKSRHPIYNLETDNTFDMTEKWKQYWFNNMPAGGELVDDPTTPLPGFDLAHRRNWVAANRLRSKHARTAHMLQRWGERTSSECPHCGADKQDTDHLVLKCPTTKLQGGYRTVHECDTAFSDWFQNISDHI</sequence>
<dbReference type="InterPro" id="IPR036691">
    <property type="entry name" value="Endo/exonu/phosph_ase_sf"/>
</dbReference>
<evidence type="ECO:0000313" key="2">
    <source>
        <dbReference type="EMBL" id="CAB3266991.1"/>
    </source>
</evidence>
<dbReference type="AlphaFoldDB" id="A0A6F9DUY6"/>
<dbReference type="Pfam" id="PF14529">
    <property type="entry name" value="Exo_endo_phos_2"/>
    <property type="match status" value="1"/>
</dbReference>
<dbReference type="Gene3D" id="3.60.10.10">
    <property type="entry name" value="Endonuclease/exonuclease/phosphatase"/>
    <property type="match status" value="1"/>
</dbReference>
<dbReference type="EMBL" id="LR791129">
    <property type="protein sequence ID" value="CAB3266991.1"/>
    <property type="molecule type" value="mRNA"/>
</dbReference>
<dbReference type="GO" id="GO:0003964">
    <property type="term" value="F:RNA-directed DNA polymerase activity"/>
    <property type="evidence" value="ECO:0007669"/>
    <property type="project" value="UniProtKB-KW"/>
</dbReference>
<dbReference type="Pfam" id="PF00078">
    <property type="entry name" value="RVT_1"/>
    <property type="match status" value="1"/>
</dbReference>
<dbReference type="SUPFAM" id="SSF56672">
    <property type="entry name" value="DNA/RNA polymerases"/>
    <property type="match status" value="1"/>
</dbReference>
<feature type="domain" description="Reverse transcriptase" evidence="1">
    <location>
        <begin position="494"/>
        <end position="761"/>
    </location>
</feature>
<keyword evidence="2" id="KW-0808">Transferase</keyword>
<proteinExistence type="evidence at transcript level"/>
<keyword evidence="2" id="KW-0548">Nucleotidyltransferase</keyword>
<dbReference type="InterPro" id="IPR005135">
    <property type="entry name" value="Endo/exonuclease/phosphatase"/>
</dbReference>
<accession>A0A6F9DUY6</accession>
<dbReference type="InterPro" id="IPR000477">
    <property type="entry name" value="RT_dom"/>
</dbReference>
<gene>
    <name evidence="2" type="primary">Tlr4-003</name>
</gene>
<dbReference type="SUPFAM" id="SSF56219">
    <property type="entry name" value="DNase I-like"/>
    <property type="match status" value="1"/>
</dbReference>
<name>A0A6F9DUY6_9ASCI</name>